<comment type="caution">
    <text evidence="2">The sequence shown here is derived from an EMBL/GenBank/DDBJ whole genome shotgun (WGS) entry which is preliminary data.</text>
</comment>
<dbReference type="AlphaFoldDB" id="A0A4R5VD53"/>
<proteinExistence type="predicted"/>
<dbReference type="RefSeq" id="WP_133359095.1">
    <property type="nucleotide sequence ID" value="NZ_SMUV01000058.1"/>
</dbReference>
<evidence type="ECO:0000313" key="3">
    <source>
        <dbReference type="Proteomes" id="UP000295301"/>
    </source>
</evidence>
<accession>A0A4R5VD53</accession>
<sequence>MAETRNSSVSRHAAIAAADRVKLLLSVVEGDAFLSEVLQSADRTLVDMGQSRTEDAPEAMAKTLTAAPRERRVSDDIRAPLLGPAYHSAKKRALRLRDTAPVVPGRPQGRA</sequence>
<reference evidence="2 3" key="1">
    <citation type="submission" date="2019-03" db="EMBL/GenBank/DDBJ databases">
        <title>Ruegeria lutea sp. nov., a novel strain, isolated from marine sediment, the Masan Bay, South Korea.</title>
        <authorList>
            <person name="Kim J."/>
            <person name="Kim D.-Y."/>
            <person name="Lee S.-S."/>
        </authorList>
    </citation>
    <scope>NUCLEOTIDE SEQUENCE [LARGE SCALE GENOMIC DNA]</scope>
    <source>
        <strain evidence="2 3">318-1</strain>
    </source>
</reference>
<dbReference type="Proteomes" id="UP000295301">
    <property type="component" value="Unassembled WGS sequence"/>
</dbReference>
<organism evidence="2 3">
    <name type="scientific">Antarcticimicrobium luteum</name>
    <dbReference type="NCBI Taxonomy" id="2547397"/>
    <lineage>
        <taxon>Bacteria</taxon>
        <taxon>Pseudomonadati</taxon>
        <taxon>Pseudomonadota</taxon>
        <taxon>Alphaproteobacteria</taxon>
        <taxon>Rhodobacterales</taxon>
        <taxon>Paracoccaceae</taxon>
        <taxon>Antarcticimicrobium</taxon>
    </lineage>
</organism>
<keyword evidence="3" id="KW-1185">Reference proteome</keyword>
<dbReference type="OrthoDB" id="9954467at2"/>
<name>A0A4R5VD53_9RHOB</name>
<evidence type="ECO:0000313" key="2">
    <source>
        <dbReference type="EMBL" id="TDK50223.1"/>
    </source>
</evidence>
<dbReference type="EMBL" id="SMUV01000058">
    <property type="protein sequence ID" value="TDK50223.1"/>
    <property type="molecule type" value="Genomic_DNA"/>
</dbReference>
<gene>
    <name evidence="2" type="ORF">E1832_07390</name>
</gene>
<feature type="region of interest" description="Disordered" evidence="1">
    <location>
        <begin position="90"/>
        <end position="111"/>
    </location>
</feature>
<protein>
    <submittedName>
        <fullName evidence="2">Uncharacterized protein</fullName>
    </submittedName>
</protein>
<evidence type="ECO:0000256" key="1">
    <source>
        <dbReference type="SAM" id="MobiDB-lite"/>
    </source>
</evidence>